<comment type="caution">
    <text evidence="7">The sequence shown here is derived from an EMBL/GenBank/DDBJ whole genome shotgun (WGS) entry which is preliminary data.</text>
</comment>
<sequence>MPAVTPTTQSGPPRYITPEEHKQLTASTPTSFGDIPPVLQHKEENVRVTFDPPIPELESTDKGTLYVIESTLAFVWPSGTGFTIEYPRITLHAVSRGESGSLIYCQLDEGDNGPSDAEAEEQDTEMREMKIIPSDPASIEPIFEALSQCAALHPDPDEDDADDGWEDGGQGESEFETFDGASEQELSEVGRAALAHLESIIVFPEDTKETEPSQEALEDALEDNDSKADEIKPASK</sequence>
<dbReference type="OrthoDB" id="19714at2759"/>
<evidence type="ECO:0000256" key="5">
    <source>
        <dbReference type="ARBA" id="ARBA00023242"/>
    </source>
</evidence>
<comment type="subcellular location">
    <subcellularLocation>
        <location evidence="2">Cytoplasm</location>
    </subcellularLocation>
    <subcellularLocation>
        <location evidence="1">Nucleus</location>
    </subcellularLocation>
</comment>
<dbReference type="GO" id="GO:0000387">
    <property type="term" value="P:spliceosomal snRNP assembly"/>
    <property type="evidence" value="ECO:0007669"/>
    <property type="project" value="InterPro"/>
</dbReference>
<dbReference type="InterPro" id="IPR003521">
    <property type="entry name" value="ICln"/>
</dbReference>
<dbReference type="GO" id="GO:0005886">
    <property type="term" value="C:plasma membrane"/>
    <property type="evidence" value="ECO:0007669"/>
    <property type="project" value="InterPro"/>
</dbReference>
<comment type="similarity">
    <text evidence="3">Belongs to the pICln (TC 1.A.47) family.</text>
</comment>
<evidence type="ECO:0000313" key="8">
    <source>
        <dbReference type="Proteomes" id="UP000383932"/>
    </source>
</evidence>
<evidence type="ECO:0000313" key="7">
    <source>
        <dbReference type="EMBL" id="KAB5596193.1"/>
    </source>
</evidence>
<dbReference type="GO" id="GO:0034709">
    <property type="term" value="C:methylosome"/>
    <property type="evidence" value="ECO:0007669"/>
    <property type="project" value="InterPro"/>
</dbReference>
<organism evidence="7 8">
    <name type="scientific">Ceratobasidium theobromae</name>
    <dbReference type="NCBI Taxonomy" id="1582974"/>
    <lineage>
        <taxon>Eukaryota</taxon>
        <taxon>Fungi</taxon>
        <taxon>Dikarya</taxon>
        <taxon>Basidiomycota</taxon>
        <taxon>Agaricomycotina</taxon>
        <taxon>Agaricomycetes</taxon>
        <taxon>Cantharellales</taxon>
        <taxon>Ceratobasidiaceae</taxon>
        <taxon>Ceratobasidium</taxon>
    </lineage>
</organism>
<dbReference type="GO" id="GO:0005829">
    <property type="term" value="C:cytosol"/>
    <property type="evidence" value="ECO:0007669"/>
    <property type="project" value="InterPro"/>
</dbReference>
<dbReference type="InterPro" id="IPR011993">
    <property type="entry name" value="PH-like_dom_sf"/>
</dbReference>
<gene>
    <name evidence="7" type="ORF">CTheo_465</name>
</gene>
<name>A0A5N5QX90_9AGAM</name>
<evidence type="ECO:0000256" key="3">
    <source>
        <dbReference type="ARBA" id="ARBA00007054"/>
    </source>
</evidence>
<dbReference type="GO" id="GO:0045292">
    <property type="term" value="P:mRNA cis splicing, via spliceosome"/>
    <property type="evidence" value="ECO:0007669"/>
    <property type="project" value="TreeGrafter"/>
</dbReference>
<keyword evidence="5" id="KW-0539">Nucleus</keyword>
<feature type="compositionally biased region" description="Acidic residues" evidence="6">
    <location>
        <begin position="156"/>
        <end position="166"/>
    </location>
</feature>
<dbReference type="EMBL" id="SSOP01000003">
    <property type="protein sequence ID" value="KAB5596193.1"/>
    <property type="molecule type" value="Genomic_DNA"/>
</dbReference>
<feature type="region of interest" description="Disordered" evidence="6">
    <location>
        <begin position="203"/>
        <end position="236"/>
    </location>
</feature>
<evidence type="ECO:0000256" key="2">
    <source>
        <dbReference type="ARBA" id="ARBA00004496"/>
    </source>
</evidence>
<dbReference type="PANTHER" id="PTHR21399:SF0">
    <property type="entry name" value="METHYLOSOME SUBUNIT PICLN"/>
    <property type="match status" value="1"/>
</dbReference>
<evidence type="ECO:0000256" key="1">
    <source>
        <dbReference type="ARBA" id="ARBA00004123"/>
    </source>
</evidence>
<dbReference type="AlphaFoldDB" id="A0A5N5QX90"/>
<dbReference type="PANTHER" id="PTHR21399">
    <property type="entry name" value="CHLORIDE CONDUCTANCE REGULATORY PROTEIN ICLN"/>
    <property type="match status" value="1"/>
</dbReference>
<dbReference type="PRINTS" id="PR01348">
    <property type="entry name" value="ICLNCHANNEL"/>
</dbReference>
<accession>A0A5N5QX90</accession>
<dbReference type="Gene3D" id="2.30.29.30">
    <property type="entry name" value="Pleckstrin-homology domain (PH domain)/Phosphotyrosine-binding domain (PTB)"/>
    <property type="match status" value="1"/>
</dbReference>
<dbReference type="Pfam" id="PF03517">
    <property type="entry name" value="Voldacs"/>
    <property type="match status" value="1"/>
</dbReference>
<dbReference type="GO" id="GO:0005681">
    <property type="term" value="C:spliceosomal complex"/>
    <property type="evidence" value="ECO:0007669"/>
    <property type="project" value="TreeGrafter"/>
</dbReference>
<keyword evidence="8" id="KW-1185">Reference proteome</keyword>
<dbReference type="GO" id="GO:0034715">
    <property type="term" value="C:pICln-Sm protein complex"/>
    <property type="evidence" value="ECO:0007669"/>
    <property type="project" value="InterPro"/>
</dbReference>
<dbReference type="Proteomes" id="UP000383932">
    <property type="component" value="Unassembled WGS sequence"/>
</dbReference>
<evidence type="ECO:0000256" key="4">
    <source>
        <dbReference type="ARBA" id="ARBA00022490"/>
    </source>
</evidence>
<evidence type="ECO:0000256" key="6">
    <source>
        <dbReference type="SAM" id="MobiDB-lite"/>
    </source>
</evidence>
<feature type="compositionally biased region" description="Basic and acidic residues" evidence="6">
    <location>
        <begin position="224"/>
        <end position="236"/>
    </location>
</feature>
<feature type="region of interest" description="Disordered" evidence="6">
    <location>
        <begin position="152"/>
        <end position="174"/>
    </location>
</feature>
<protein>
    <submittedName>
        <fullName evidence="7">Nucleotide-sensitive chloride conductance regulator</fullName>
    </submittedName>
</protein>
<keyword evidence="4" id="KW-0963">Cytoplasm</keyword>
<dbReference type="GO" id="GO:0006821">
    <property type="term" value="P:chloride transport"/>
    <property type="evidence" value="ECO:0007669"/>
    <property type="project" value="InterPro"/>
</dbReference>
<dbReference type="GO" id="GO:0006884">
    <property type="term" value="P:cell volume homeostasis"/>
    <property type="evidence" value="ECO:0007669"/>
    <property type="project" value="InterPro"/>
</dbReference>
<proteinExistence type="inferred from homology"/>
<dbReference type="InterPro" id="IPR039924">
    <property type="entry name" value="ICln/Lot5/Saf5"/>
</dbReference>
<reference evidence="7 8" key="1">
    <citation type="journal article" date="2019" name="Fungal Biol. Biotechnol.">
        <title>Draft genome sequence of fastidious pathogen Ceratobasidium theobromae, which causes vascular-streak dieback in Theobroma cacao.</title>
        <authorList>
            <person name="Ali S.S."/>
            <person name="Asman A."/>
            <person name="Shao J."/>
            <person name="Firmansyah A.P."/>
            <person name="Susilo A.W."/>
            <person name="Rosmana A."/>
            <person name="McMahon P."/>
            <person name="Junaid M."/>
            <person name="Guest D."/>
            <person name="Kheng T.Y."/>
            <person name="Meinhardt L.W."/>
            <person name="Bailey B.A."/>
        </authorList>
    </citation>
    <scope>NUCLEOTIDE SEQUENCE [LARGE SCALE GENOMIC DNA]</scope>
    <source>
        <strain evidence="7 8">CT2</strain>
    </source>
</reference>